<dbReference type="Gene3D" id="3.60.21.10">
    <property type="match status" value="1"/>
</dbReference>
<proteinExistence type="predicted"/>
<keyword evidence="4" id="KW-0732">Signal</keyword>
<dbReference type="GeneID" id="37166597"/>
<dbReference type="SUPFAM" id="SSF56300">
    <property type="entry name" value="Metallo-dependent phosphatases"/>
    <property type="match status" value="1"/>
</dbReference>
<evidence type="ECO:0000259" key="5">
    <source>
        <dbReference type="Pfam" id="PF00149"/>
    </source>
</evidence>
<evidence type="ECO:0000256" key="1">
    <source>
        <dbReference type="ARBA" id="ARBA00022801"/>
    </source>
</evidence>
<dbReference type="Proteomes" id="UP000249526">
    <property type="component" value="Unassembled WGS sequence"/>
</dbReference>
<keyword evidence="1" id="KW-0378">Hydrolase</keyword>
<keyword evidence="7" id="KW-1185">Reference proteome</keyword>
<dbReference type="EMBL" id="KZ825055">
    <property type="protein sequence ID" value="RAH61870.1"/>
    <property type="molecule type" value="Genomic_DNA"/>
</dbReference>
<evidence type="ECO:0000256" key="4">
    <source>
        <dbReference type="SAM" id="SignalP"/>
    </source>
</evidence>
<feature type="domain" description="Calcineurin-like phosphoesterase" evidence="5">
    <location>
        <begin position="149"/>
        <end position="438"/>
    </location>
</feature>
<dbReference type="InterPro" id="IPR004843">
    <property type="entry name" value="Calcineurin-like_PHP"/>
</dbReference>
<feature type="signal peptide" evidence="4">
    <location>
        <begin position="1"/>
        <end position="25"/>
    </location>
</feature>
<name>A0A8G1REK3_9EURO</name>
<dbReference type="PANTHER" id="PTHR10340">
    <property type="entry name" value="SPHINGOMYELIN PHOSPHODIESTERASE"/>
    <property type="match status" value="1"/>
</dbReference>
<organism evidence="6 7">
    <name type="scientific">Aspergillus piperis CBS 112811</name>
    <dbReference type="NCBI Taxonomy" id="1448313"/>
    <lineage>
        <taxon>Eukaryota</taxon>
        <taxon>Fungi</taxon>
        <taxon>Dikarya</taxon>
        <taxon>Ascomycota</taxon>
        <taxon>Pezizomycotina</taxon>
        <taxon>Eurotiomycetes</taxon>
        <taxon>Eurotiomycetidae</taxon>
        <taxon>Eurotiales</taxon>
        <taxon>Aspergillaceae</taxon>
        <taxon>Aspergillus</taxon>
        <taxon>Aspergillus subgen. Circumdati</taxon>
    </lineage>
</organism>
<dbReference type="AlphaFoldDB" id="A0A8G1REK3"/>
<evidence type="ECO:0000256" key="3">
    <source>
        <dbReference type="SAM" id="MobiDB-lite"/>
    </source>
</evidence>
<keyword evidence="2" id="KW-0325">Glycoprotein</keyword>
<dbReference type="RefSeq" id="XP_025519792.1">
    <property type="nucleotide sequence ID" value="XM_025663195.1"/>
</dbReference>
<evidence type="ECO:0000313" key="6">
    <source>
        <dbReference type="EMBL" id="RAH61870.1"/>
    </source>
</evidence>
<sequence length="698" mass="77351">MQYLLMRPAFLLAVLATATTAPTWTQIIWHDIQAATSCTACETLLKSLQQASQLGPSTLQTILTEILDADFCTGLIASQVPSAYYVLRQLSIPSDTAQTFCASVLDLCPYPPIPPINLTFPPPPPPPPLYSPITTTTTKDNNKNNNITLRIAHISDTHVDLQYTPGTSTHCRKPICCRQYHANDAPGRSKTPCSTWGSPHCDPPLKLLHNMLFTLQPQQPHLTLFTGDIVAHDIWNTSQESVLASFNATNSALHTLLNNNNNNNHHPIYAAIGNHDTHPVNIFPGSPNIPKELVDVEWTYTALTTHWRTLQNNPTLRTTTSGAYATTHTHTLPPTSPTQEEETNPKIKIKIISYNSNLYYHLNLLLYTTPMPIDPLAQFTWLIAELHTAEQEGHKVLLITHIPISSKDTLPAYANFLREILYRYKDTVVGVFCGHGHVDTFGVFYRSFHSSGSSSSSNGSAGIDSDSHENQGHRHRQGKITVENNNNEVTVEKGEREDVIGVEMMAPAMTPTSGYSAFRMFDVQFSGGGGGWKVLDFEEYVARFPPFIHGLQGDSDEDSKSTTTNRGKGEPVWVRYYSAMEAYGKYVYPNGAGTVPNGIGAGGGADIGPHFWAKLTDVMETDWNVFNQYWARRTRGYNVLVCGRGCREKEICRLRGLDCQSKRGMDDDDGPTDMGVERSALASWLRQVQQSYSSSSFS</sequence>
<gene>
    <name evidence="6" type="ORF">BO85DRAFT_483890</name>
</gene>
<dbReference type="PANTHER" id="PTHR10340:SF34">
    <property type="entry name" value="SPHINGOMYELIN PHOSPHODIESTERASE"/>
    <property type="match status" value="1"/>
</dbReference>
<dbReference type="InterPro" id="IPR029052">
    <property type="entry name" value="Metallo-depent_PP-like"/>
</dbReference>
<dbReference type="GO" id="GO:0008081">
    <property type="term" value="F:phosphoric diester hydrolase activity"/>
    <property type="evidence" value="ECO:0007669"/>
    <property type="project" value="TreeGrafter"/>
</dbReference>
<protein>
    <submittedName>
        <fullName evidence="6">Metallo-dependent phosphatase</fullName>
    </submittedName>
</protein>
<accession>A0A8G1REK3</accession>
<evidence type="ECO:0000256" key="2">
    <source>
        <dbReference type="ARBA" id="ARBA00023180"/>
    </source>
</evidence>
<dbReference type="Pfam" id="PF00149">
    <property type="entry name" value="Metallophos"/>
    <property type="match status" value="1"/>
</dbReference>
<reference evidence="6 7" key="1">
    <citation type="submission" date="2018-02" db="EMBL/GenBank/DDBJ databases">
        <title>The genomes of Aspergillus section Nigri reveals drivers in fungal speciation.</title>
        <authorList>
            <consortium name="DOE Joint Genome Institute"/>
            <person name="Vesth T.C."/>
            <person name="Nybo J."/>
            <person name="Theobald S."/>
            <person name="Brandl J."/>
            <person name="Frisvad J.C."/>
            <person name="Nielsen K.F."/>
            <person name="Lyhne E.K."/>
            <person name="Kogle M.E."/>
            <person name="Kuo A."/>
            <person name="Riley R."/>
            <person name="Clum A."/>
            <person name="Nolan M."/>
            <person name="Lipzen A."/>
            <person name="Salamov A."/>
            <person name="Henrissat B."/>
            <person name="Wiebenga A."/>
            <person name="De vries R.P."/>
            <person name="Grigoriev I.V."/>
            <person name="Mortensen U.H."/>
            <person name="Andersen M.R."/>
            <person name="Baker S.E."/>
        </authorList>
    </citation>
    <scope>NUCLEOTIDE SEQUENCE [LARGE SCALE GENOMIC DNA]</scope>
    <source>
        <strain evidence="6 7">CBS 112811</strain>
    </source>
</reference>
<feature type="region of interest" description="Disordered" evidence="3">
    <location>
        <begin position="455"/>
        <end position="482"/>
    </location>
</feature>
<feature type="chain" id="PRO_5034851671" evidence="4">
    <location>
        <begin position="26"/>
        <end position="698"/>
    </location>
</feature>
<feature type="compositionally biased region" description="Low complexity" evidence="3">
    <location>
        <begin position="455"/>
        <end position="464"/>
    </location>
</feature>
<evidence type="ECO:0000313" key="7">
    <source>
        <dbReference type="Proteomes" id="UP000249526"/>
    </source>
</evidence>